<dbReference type="Gene3D" id="3.40.30.10">
    <property type="entry name" value="Glutaredoxin"/>
    <property type="match status" value="1"/>
</dbReference>
<dbReference type="CDD" id="cd02968">
    <property type="entry name" value="SCO"/>
    <property type="match status" value="1"/>
</dbReference>
<feature type="binding site" evidence="3">
    <location>
        <position position="77"/>
    </location>
    <ligand>
        <name>Cu cation</name>
        <dbReference type="ChEBI" id="CHEBI:23378"/>
    </ligand>
</feature>
<feature type="domain" description="Thioredoxin" evidence="6">
    <location>
        <begin position="39"/>
        <end position="205"/>
    </location>
</feature>
<dbReference type="EMBL" id="PHUF01000004">
    <property type="protein sequence ID" value="PKB14562.1"/>
    <property type="molecule type" value="Genomic_DNA"/>
</dbReference>
<dbReference type="InterPro" id="IPR013766">
    <property type="entry name" value="Thioredoxin_domain"/>
</dbReference>
<dbReference type="GO" id="GO:0046872">
    <property type="term" value="F:metal ion binding"/>
    <property type="evidence" value="ECO:0007669"/>
    <property type="project" value="UniProtKB-KW"/>
</dbReference>
<dbReference type="InterPro" id="IPR003782">
    <property type="entry name" value="SCO1/SenC"/>
</dbReference>
<dbReference type="Proteomes" id="UP000232587">
    <property type="component" value="Unassembled WGS sequence"/>
</dbReference>
<comment type="similarity">
    <text evidence="1">Belongs to the SCO1/2 family.</text>
</comment>
<evidence type="ECO:0000256" key="1">
    <source>
        <dbReference type="ARBA" id="ARBA00010996"/>
    </source>
</evidence>
<dbReference type="AlphaFoldDB" id="A0A2N0H6L5"/>
<gene>
    <name evidence="7" type="ORF">B0I00_2158</name>
</gene>
<keyword evidence="5" id="KW-0732">Signal</keyword>
<dbReference type="PROSITE" id="PS51352">
    <property type="entry name" value="THIOREDOXIN_2"/>
    <property type="match status" value="1"/>
</dbReference>
<dbReference type="PROSITE" id="PS51257">
    <property type="entry name" value="PROKAR_LIPOPROTEIN"/>
    <property type="match status" value="1"/>
</dbReference>
<keyword evidence="4" id="KW-1015">Disulfide bond</keyword>
<dbReference type="OrthoDB" id="9790194at2"/>
<proteinExistence type="inferred from homology"/>
<evidence type="ECO:0000256" key="3">
    <source>
        <dbReference type="PIRSR" id="PIRSR603782-1"/>
    </source>
</evidence>
<name>A0A2N0H6L5_9SPHN</name>
<keyword evidence="3" id="KW-0479">Metal-binding</keyword>
<keyword evidence="2 3" id="KW-0186">Copper</keyword>
<organism evidence="7 8">
    <name type="scientific">Novosphingobium kunmingense</name>
    <dbReference type="NCBI Taxonomy" id="1211806"/>
    <lineage>
        <taxon>Bacteria</taxon>
        <taxon>Pseudomonadati</taxon>
        <taxon>Pseudomonadota</taxon>
        <taxon>Alphaproteobacteria</taxon>
        <taxon>Sphingomonadales</taxon>
        <taxon>Sphingomonadaceae</taxon>
        <taxon>Novosphingobium</taxon>
    </lineage>
</organism>
<reference evidence="7 8" key="1">
    <citation type="submission" date="2017-11" db="EMBL/GenBank/DDBJ databases">
        <title>Genomic Encyclopedia of Type Strains, Phase III (KMG-III): the genomes of soil and plant-associated and newly described type strains.</title>
        <authorList>
            <person name="Whitman W."/>
        </authorList>
    </citation>
    <scope>NUCLEOTIDE SEQUENCE [LARGE SCALE GENOMIC DNA]</scope>
    <source>
        <strain evidence="7 8">CGMCC 1.12274</strain>
    </source>
</reference>
<dbReference type="InterPro" id="IPR036249">
    <property type="entry name" value="Thioredoxin-like_sf"/>
</dbReference>
<accession>A0A2N0H6L5</accession>
<comment type="caution">
    <text evidence="7">The sequence shown here is derived from an EMBL/GenBank/DDBJ whole genome shotgun (WGS) entry which is preliminary data.</text>
</comment>
<dbReference type="SUPFAM" id="SSF52833">
    <property type="entry name" value="Thioredoxin-like"/>
    <property type="match status" value="1"/>
</dbReference>
<feature type="binding site" evidence="3">
    <location>
        <position position="170"/>
    </location>
    <ligand>
        <name>Cu cation</name>
        <dbReference type="ChEBI" id="CHEBI:23378"/>
    </ligand>
</feature>
<feature type="chain" id="PRO_5014638056" evidence="5">
    <location>
        <begin position="28"/>
        <end position="205"/>
    </location>
</feature>
<evidence type="ECO:0000313" key="8">
    <source>
        <dbReference type="Proteomes" id="UP000232587"/>
    </source>
</evidence>
<dbReference type="PANTHER" id="PTHR12151:SF25">
    <property type="entry name" value="LINALOOL DEHYDRATASE_ISOMERASE DOMAIN-CONTAINING PROTEIN"/>
    <property type="match status" value="1"/>
</dbReference>
<dbReference type="Pfam" id="PF02630">
    <property type="entry name" value="SCO1-SenC"/>
    <property type="match status" value="1"/>
</dbReference>
<sequence length="205" mass="21634">MNRRAMTKTWTAALFPVVLLVAACTPAGPTEADLQGVDIKGAPIGGAFTLTDKDGKTVRWSDFAGKYRIVYFGYTWCPDACPMDVGVLMKGFNAFAKSHPGRAAKVQPIFITVDPARDTPEKVGEFAAAFSPRLIGLTGTQAEIDAAVKAFKALALKGKEVPGGGYLMDHSRAAYLFDPQGAPLATLPIDKSADAVAADLAISVK</sequence>
<dbReference type="FunFam" id="3.40.30.10:FF:000013">
    <property type="entry name" value="Blast:Protein SCO1 homolog, mitochondrial"/>
    <property type="match status" value="1"/>
</dbReference>
<evidence type="ECO:0000259" key="6">
    <source>
        <dbReference type="PROSITE" id="PS51352"/>
    </source>
</evidence>
<feature type="disulfide bond" description="Redox-active" evidence="4">
    <location>
        <begin position="77"/>
        <end position="81"/>
    </location>
</feature>
<evidence type="ECO:0000256" key="4">
    <source>
        <dbReference type="PIRSR" id="PIRSR603782-2"/>
    </source>
</evidence>
<feature type="binding site" evidence="3">
    <location>
        <position position="81"/>
    </location>
    <ligand>
        <name>Cu cation</name>
        <dbReference type="ChEBI" id="CHEBI:23378"/>
    </ligand>
</feature>
<feature type="signal peptide" evidence="5">
    <location>
        <begin position="1"/>
        <end position="27"/>
    </location>
</feature>
<evidence type="ECO:0000313" key="7">
    <source>
        <dbReference type="EMBL" id="PKB14562.1"/>
    </source>
</evidence>
<evidence type="ECO:0000256" key="5">
    <source>
        <dbReference type="SAM" id="SignalP"/>
    </source>
</evidence>
<dbReference type="PANTHER" id="PTHR12151">
    <property type="entry name" value="ELECTRON TRANSPORT PROTIN SCO1/SENC FAMILY MEMBER"/>
    <property type="match status" value="1"/>
</dbReference>
<protein>
    <submittedName>
        <fullName evidence="7">Protein SCO1/2</fullName>
    </submittedName>
</protein>
<evidence type="ECO:0000256" key="2">
    <source>
        <dbReference type="ARBA" id="ARBA00023008"/>
    </source>
</evidence>
<keyword evidence="8" id="KW-1185">Reference proteome</keyword>